<proteinExistence type="predicted"/>
<gene>
    <name evidence="2" type="ORF">PENANT_c007G08212</name>
</gene>
<comment type="caution">
    <text evidence="2">The sequence shown here is derived from an EMBL/GenBank/DDBJ whole genome shotgun (WGS) entry which is preliminary data.</text>
</comment>
<feature type="compositionally biased region" description="Basic residues" evidence="1">
    <location>
        <begin position="346"/>
        <end position="362"/>
    </location>
</feature>
<protein>
    <submittedName>
        <fullName evidence="2">Uncharacterized protein</fullName>
    </submittedName>
</protein>
<feature type="region of interest" description="Disordered" evidence="1">
    <location>
        <begin position="337"/>
        <end position="363"/>
    </location>
</feature>
<feature type="region of interest" description="Disordered" evidence="1">
    <location>
        <begin position="293"/>
        <end position="318"/>
    </location>
</feature>
<feature type="compositionally biased region" description="Basic residues" evidence="1">
    <location>
        <begin position="492"/>
        <end position="509"/>
    </location>
</feature>
<feature type="region of interest" description="Disordered" evidence="1">
    <location>
        <begin position="39"/>
        <end position="65"/>
    </location>
</feature>
<feature type="region of interest" description="Disordered" evidence="1">
    <location>
        <begin position="79"/>
        <end position="195"/>
    </location>
</feature>
<dbReference type="Proteomes" id="UP000191672">
    <property type="component" value="Unassembled WGS sequence"/>
</dbReference>
<feature type="compositionally biased region" description="Basic and acidic residues" evidence="1">
    <location>
        <begin position="123"/>
        <end position="141"/>
    </location>
</feature>
<feature type="compositionally biased region" description="Basic residues" evidence="1">
    <location>
        <begin position="556"/>
        <end position="566"/>
    </location>
</feature>
<dbReference type="EMBL" id="MDYN01000007">
    <property type="protein sequence ID" value="OQD86783.1"/>
    <property type="molecule type" value="Genomic_DNA"/>
</dbReference>
<evidence type="ECO:0000313" key="2">
    <source>
        <dbReference type="EMBL" id="OQD86783.1"/>
    </source>
</evidence>
<feature type="compositionally biased region" description="Basic and acidic residues" evidence="1">
    <location>
        <begin position="578"/>
        <end position="588"/>
    </location>
</feature>
<name>A0A1V6QC44_9EURO</name>
<dbReference type="AlphaFoldDB" id="A0A1V6QC44"/>
<keyword evidence="3" id="KW-1185">Reference proteome</keyword>
<sequence length="625" mass="69178">MARLSNISVVVRSPSPHTTPFKSFDDAFFGRTIDHILSEETSREGSRDEDQLMDNSSSPSLFGTDALHDALALSPSHARSIETRSSQVPTPSPTRVTAATSITKDKKLKSGASPQVKSATVKLDGDIKENSENDSRNSKKESQRKRNKKSKENSKKKSKKYLNNESEDVSSKLSDENPEEGSTDGMNPVKPMKGPEQVLDQPLIEDPEESPEDKIFASVSAGSQMAVLKFIASHAFMTSEVQPIVRSARRQFTNSVRKVAFSAKMDNRSVDALLDFVRKTYLDERDIVAADDAGSSFGDEIDDEEEEHPKRSYKKRSSVSRGHILFAQELVKVSGKNDDTTIQASRQHKRRHSDSAARHGHGKVTISDVSGIEYDAETAGHKKRKRRHSESAVQDAHDEAVIKKAPRSETATITPAIGVATGLVETPIAKEVPEEKKQKKRKRGRSESATEHAQDEATTQRVPHSKTAVDTPATAMKCIVKTSSTDEVLEKKKPKRNRNKKRKRRHSKGGIKLDGSGEGNSRKIPFHDNARGASIHSVSKTPPSGPAKPKELKKEINKKKNLRRQQRRLETGGLLSEHQPDISAEHPAQEMNTPIRPSSSRQSSKEIRSPHPPLPADPNLWDVDF</sequence>
<evidence type="ECO:0000256" key="1">
    <source>
        <dbReference type="SAM" id="MobiDB-lite"/>
    </source>
</evidence>
<organism evidence="2 3">
    <name type="scientific">Penicillium antarcticum</name>
    <dbReference type="NCBI Taxonomy" id="416450"/>
    <lineage>
        <taxon>Eukaryota</taxon>
        <taxon>Fungi</taxon>
        <taxon>Dikarya</taxon>
        <taxon>Ascomycota</taxon>
        <taxon>Pezizomycotina</taxon>
        <taxon>Eurotiomycetes</taxon>
        <taxon>Eurotiomycetidae</taxon>
        <taxon>Eurotiales</taxon>
        <taxon>Aspergillaceae</taxon>
        <taxon>Penicillium</taxon>
    </lineage>
</organism>
<accession>A0A1V6QC44</accession>
<feature type="compositionally biased region" description="Basic and acidic residues" evidence="1">
    <location>
        <begin position="39"/>
        <end position="50"/>
    </location>
</feature>
<feature type="region of interest" description="Disordered" evidence="1">
    <location>
        <begin position="377"/>
        <end position="625"/>
    </location>
</feature>
<evidence type="ECO:0000313" key="3">
    <source>
        <dbReference type="Proteomes" id="UP000191672"/>
    </source>
</evidence>
<reference evidence="3" key="1">
    <citation type="journal article" date="2017" name="Nat. Microbiol.">
        <title>Global analysis of biosynthetic gene clusters reveals vast potential of secondary metabolite production in Penicillium species.</title>
        <authorList>
            <person name="Nielsen J.C."/>
            <person name="Grijseels S."/>
            <person name="Prigent S."/>
            <person name="Ji B."/>
            <person name="Dainat J."/>
            <person name="Nielsen K.F."/>
            <person name="Frisvad J.C."/>
            <person name="Workman M."/>
            <person name="Nielsen J."/>
        </authorList>
    </citation>
    <scope>NUCLEOTIDE SEQUENCE [LARGE SCALE GENOMIC DNA]</scope>
    <source>
        <strain evidence="3">IBT 31811</strain>
    </source>
</reference>
<feature type="compositionally biased region" description="Basic and acidic residues" evidence="1">
    <location>
        <begin position="445"/>
        <end position="455"/>
    </location>
</feature>
<dbReference type="STRING" id="416450.A0A1V6QC44"/>
<feature type="compositionally biased region" description="Polar residues" evidence="1">
    <location>
        <begin position="83"/>
        <end position="102"/>
    </location>
</feature>